<reference evidence="4 5" key="1">
    <citation type="journal article" date="2018" name="Int. J. Syst. Evol. Microbiol.">
        <title>Adhaeribacter swui sp. nov., isolated from wet mud.</title>
        <authorList>
            <person name="Kim D.U."/>
            <person name="Kim K.W."/>
            <person name="Kang M.S."/>
            <person name="Kim J.Y."/>
            <person name="Jang J.H."/>
            <person name="Kim M.K."/>
        </authorList>
    </citation>
    <scope>NUCLEOTIDE SEQUENCE [LARGE SCALE GENOMIC DNA]</scope>
    <source>
        <strain evidence="4 5">KCTC 52873</strain>
    </source>
</reference>
<organism evidence="4 5">
    <name type="scientific">Adhaeribacter swui</name>
    <dbReference type="NCBI Taxonomy" id="2086471"/>
    <lineage>
        <taxon>Bacteria</taxon>
        <taxon>Pseudomonadati</taxon>
        <taxon>Bacteroidota</taxon>
        <taxon>Cytophagia</taxon>
        <taxon>Cytophagales</taxon>
        <taxon>Hymenobacteraceae</taxon>
        <taxon>Adhaeribacter</taxon>
    </lineage>
</organism>
<keyword evidence="5" id="KW-1185">Reference proteome</keyword>
<dbReference type="RefSeq" id="WP_185272527.1">
    <property type="nucleotide sequence ID" value="NZ_CP055156.1"/>
</dbReference>
<feature type="compositionally biased region" description="Polar residues" evidence="1">
    <location>
        <begin position="233"/>
        <end position="246"/>
    </location>
</feature>
<dbReference type="Gene3D" id="3.40.710.10">
    <property type="entry name" value="DD-peptidase/beta-lactamase superfamily"/>
    <property type="match status" value="1"/>
</dbReference>
<gene>
    <name evidence="4" type="ORF">HUW51_03010</name>
</gene>
<accession>A0A7G7G3K6</accession>
<keyword evidence="2" id="KW-0732">Signal</keyword>
<dbReference type="InterPro" id="IPR012338">
    <property type="entry name" value="Beta-lactam/transpept-like"/>
</dbReference>
<feature type="region of interest" description="Disordered" evidence="1">
    <location>
        <begin position="233"/>
        <end position="255"/>
    </location>
</feature>
<feature type="signal peptide" evidence="2">
    <location>
        <begin position="1"/>
        <end position="29"/>
    </location>
</feature>
<dbReference type="PROSITE" id="PS51257">
    <property type="entry name" value="PROKAR_LIPOPROTEIN"/>
    <property type="match status" value="1"/>
</dbReference>
<protein>
    <submittedName>
        <fullName evidence="4">Beta-lactamase family protein</fullName>
    </submittedName>
</protein>
<dbReference type="EMBL" id="CP055156">
    <property type="protein sequence ID" value="QNF31740.1"/>
    <property type="molecule type" value="Genomic_DNA"/>
</dbReference>
<dbReference type="AlphaFoldDB" id="A0A7G7G3K6"/>
<evidence type="ECO:0000313" key="5">
    <source>
        <dbReference type="Proteomes" id="UP000515237"/>
    </source>
</evidence>
<feature type="domain" description="Beta-lactamase-related" evidence="3">
    <location>
        <begin position="39"/>
        <end position="243"/>
    </location>
</feature>
<dbReference type="Pfam" id="PF00144">
    <property type="entry name" value="Beta-lactamase"/>
    <property type="match status" value="1"/>
</dbReference>
<sequence length="255" mass="28602">MLSIAPKRTCFLLFLVLAYACSFSGKLLAQALPDLKKLDAYYEKARKDWNVPGMAIAIVKNDSMIFAKGYGVLNAKTGGQVNSNTLFGIASNTKAFTAAALGILVDEGKLNWNDPVTKYLPYFQLYNPYVTQAVTIRDLLSHRVGLPTYSGDLLWYNTTYSREEILRRARFLKSTYAFRDGYGYSNIMFIAAGQVIEAISGQKWEDFIRTRFFQPLGMNQSYVSVGELKDKPNQASPHGFNANQQPVPVFSSHWA</sequence>
<dbReference type="PANTHER" id="PTHR46825">
    <property type="entry name" value="D-ALANYL-D-ALANINE-CARBOXYPEPTIDASE/ENDOPEPTIDASE AMPH"/>
    <property type="match status" value="1"/>
</dbReference>
<dbReference type="InterPro" id="IPR001466">
    <property type="entry name" value="Beta-lactam-related"/>
</dbReference>
<dbReference type="Proteomes" id="UP000515237">
    <property type="component" value="Chromosome"/>
</dbReference>
<evidence type="ECO:0000256" key="1">
    <source>
        <dbReference type="SAM" id="MobiDB-lite"/>
    </source>
</evidence>
<name>A0A7G7G3K6_9BACT</name>
<evidence type="ECO:0000313" key="4">
    <source>
        <dbReference type="EMBL" id="QNF31740.1"/>
    </source>
</evidence>
<feature type="chain" id="PRO_5028883506" evidence="2">
    <location>
        <begin position="30"/>
        <end position="255"/>
    </location>
</feature>
<evidence type="ECO:0000259" key="3">
    <source>
        <dbReference type="Pfam" id="PF00144"/>
    </source>
</evidence>
<evidence type="ECO:0000256" key="2">
    <source>
        <dbReference type="SAM" id="SignalP"/>
    </source>
</evidence>
<dbReference type="PANTHER" id="PTHR46825:SF15">
    <property type="entry name" value="BETA-LACTAMASE-RELATED DOMAIN-CONTAINING PROTEIN"/>
    <property type="match status" value="1"/>
</dbReference>
<proteinExistence type="predicted"/>
<dbReference type="SUPFAM" id="SSF56601">
    <property type="entry name" value="beta-lactamase/transpeptidase-like"/>
    <property type="match status" value="1"/>
</dbReference>
<dbReference type="InterPro" id="IPR050491">
    <property type="entry name" value="AmpC-like"/>
</dbReference>
<dbReference type="KEGG" id="aswu:HUW51_03010"/>